<accession>A0A1H9WEL5</accession>
<evidence type="ECO:0000256" key="2">
    <source>
        <dbReference type="ARBA" id="ARBA00023125"/>
    </source>
</evidence>
<gene>
    <name evidence="5" type="ORF">SAMN04487818_110120</name>
</gene>
<sequence>MVAGVTASGLIEAFRAIVRAGRGFKQEEQRSAAALLAFLDHAGEQRLGQLACGLAVDPSVVSRQVVGLVRDGLVKRRPDPEDGRAGLLSLTDEGVDWLRGHRDKEAQRLLAALDRWSEDDAATLLSLLRRLEDDVRALSTQESPRAH</sequence>
<name>A0A1H9WEL5_9PSEU</name>
<dbReference type="PRINTS" id="PR00598">
    <property type="entry name" value="HTHMARR"/>
</dbReference>
<dbReference type="Proteomes" id="UP000199051">
    <property type="component" value="Unassembled WGS sequence"/>
</dbReference>
<dbReference type="AlphaFoldDB" id="A0A1H9WEL5"/>
<evidence type="ECO:0000259" key="4">
    <source>
        <dbReference type="PROSITE" id="PS50995"/>
    </source>
</evidence>
<dbReference type="PANTHER" id="PTHR33164:SF57">
    <property type="entry name" value="MARR-FAMILY TRANSCRIPTIONAL REGULATOR"/>
    <property type="match status" value="1"/>
</dbReference>
<dbReference type="Pfam" id="PF01047">
    <property type="entry name" value="MarR"/>
    <property type="match status" value="1"/>
</dbReference>
<evidence type="ECO:0000256" key="3">
    <source>
        <dbReference type="ARBA" id="ARBA00023163"/>
    </source>
</evidence>
<keyword evidence="6" id="KW-1185">Reference proteome</keyword>
<dbReference type="EMBL" id="FOGI01000010">
    <property type="protein sequence ID" value="SES32229.1"/>
    <property type="molecule type" value="Genomic_DNA"/>
</dbReference>
<keyword evidence="1" id="KW-0805">Transcription regulation</keyword>
<proteinExistence type="predicted"/>
<keyword evidence="2 5" id="KW-0238">DNA-binding</keyword>
<dbReference type="SMART" id="SM00347">
    <property type="entry name" value="HTH_MARR"/>
    <property type="match status" value="1"/>
</dbReference>
<organism evidence="5 6">
    <name type="scientific">Actinokineospora terrae</name>
    <dbReference type="NCBI Taxonomy" id="155974"/>
    <lineage>
        <taxon>Bacteria</taxon>
        <taxon>Bacillati</taxon>
        <taxon>Actinomycetota</taxon>
        <taxon>Actinomycetes</taxon>
        <taxon>Pseudonocardiales</taxon>
        <taxon>Pseudonocardiaceae</taxon>
        <taxon>Actinokineospora</taxon>
    </lineage>
</organism>
<reference evidence="6" key="1">
    <citation type="submission" date="2016-10" db="EMBL/GenBank/DDBJ databases">
        <authorList>
            <person name="Varghese N."/>
            <person name="Submissions S."/>
        </authorList>
    </citation>
    <scope>NUCLEOTIDE SEQUENCE [LARGE SCALE GENOMIC DNA]</scope>
    <source>
        <strain evidence="6">DSM 44260</strain>
    </source>
</reference>
<dbReference type="Gene3D" id="1.10.10.10">
    <property type="entry name" value="Winged helix-like DNA-binding domain superfamily/Winged helix DNA-binding domain"/>
    <property type="match status" value="1"/>
</dbReference>
<dbReference type="SUPFAM" id="SSF46785">
    <property type="entry name" value="Winged helix' DNA-binding domain"/>
    <property type="match status" value="1"/>
</dbReference>
<dbReference type="InterPro" id="IPR036390">
    <property type="entry name" value="WH_DNA-bd_sf"/>
</dbReference>
<keyword evidence="3" id="KW-0804">Transcription</keyword>
<dbReference type="GO" id="GO:0003677">
    <property type="term" value="F:DNA binding"/>
    <property type="evidence" value="ECO:0007669"/>
    <property type="project" value="UniProtKB-KW"/>
</dbReference>
<dbReference type="STRING" id="155974.SAMN04487818_110120"/>
<dbReference type="PROSITE" id="PS01117">
    <property type="entry name" value="HTH_MARR_1"/>
    <property type="match status" value="1"/>
</dbReference>
<dbReference type="InterPro" id="IPR023187">
    <property type="entry name" value="Tscrpt_reg_MarR-type_CS"/>
</dbReference>
<evidence type="ECO:0000256" key="1">
    <source>
        <dbReference type="ARBA" id="ARBA00023015"/>
    </source>
</evidence>
<dbReference type="GO" id="GO:0006950">
    <property type="term" value="P:response to stress"/>
    <property type="evidence" value="ECO:0007669"/>
    <property type="project" value="TreeGrafter"/>
</dbReference>
<dbReference type="InterPro" id="IPR000835">
    <property type="entry name" value="HTH_MarR-typ"/>
</dbReference>
<dbReference type="PANTHER" id="PTHR33164">
    <property type="entry name" value="TRANSCRIPTIONAL REGULATOR, MARR FAMILY"/>
    <property type="match status" value="1"/>
</dbReference>
<dbReference type="InterPro" id="IPR039422">
    <property type="entry name" value="MarR/SlyA-like"/>
</dbReference>
<feature type="domain" description="HTH marR-type" evidence="4">
    <location>
        <begin position="1"/>
        <end position="133"/>
    </location>
</feature>
<evidence type="ECO:0000313" key="5">
    <source>
        <dbReference type="EMBL" id="SES32229.1"/>
    </source>
</evidence>
<evidence type="ECO:0000313" key="6">
    <source>
        <dbReference type="Proteomes" id="UP000199051"/>
    </source>
</evidence>
<dbReference type="PROSITE" id="PS50995">
    <property type="entry name" value="HTH_MARR_2"/>
    <property type="match status" value="1"/>
</dbReference>
<protein>
    <submittedName>
        <fullName evidence="5">DNA-binding transcriptional regulator, MarR family</fullName>
    </submittedName>
</protein>
<dbReference type="InterPro" id="IPR036388">
    <property type="entry name" value="WH-like_DNA-bd_sf"/>
</dbReference>
<dbReference type="GO" id="GO:0003700">
    <property type="term" value="F:DNA-binding transcription factor activity"/>
    <property type="evidence" value="ECO:0007669"/>
    <property type="project" value="InterPro"/>
</dbReference>